<dbReference type="InterPro" id="IPR043472">
    <property type="entry name" value="Macro_dom-like"/>
</dbReference>
<comment type="caution">
    <text evidence="2">The sequence shown here is derived from an EMBL/GenBank/DDBJ whole genome shotgun (WGS) entry which is preliminary data.</text>
</comment>
<dbReference type="eggNOG" id="COG4295">
    <property type="taxonomic scope" value="Bacteria"/>
</dbReference>
<proteinExistence type="predicted"/>
<dbReference type="PATRIC" id="fig|398512.5.peg.444"/>
<dbReference type="SUPFAM" id="SSF52949">
    <property type="entry name" value="Macro domain-like"/>
    <property type="match status" value="1"/>
</dbReference>
<feature type="domain" description="Microbial-type PARG catalytic" evidence="1">
    <location>
        <begin position="14"/>
        <end position="167"/>
    </location>
</feature>
<evidence type="ECO:0000313" key="2">
    <source>
        <dbReference type="EMBL" id="KNY25167.1"/>
    </source>
</evidence>
<dbReference type="AlphaFoldDB" id="A0A0L6JI66"/>
<organism evidence="2 3">
    <name type="scientific">Pseudobacteroides cellulosolvens ATCC 35603 = DSM 2933</name>
    <dbReference type="NCBI Taxonomy" id="398512"/>
    <lineage>
        <taxon>Bacteria</taxon>
        <taxon>Bacillati</taxon>
        <taxon>Bacillota</taxon>
        <taxon>Clostridia</taxon>
        <taxon>Eubacteriales</taxon>
        <taxon>Oscillospiraceae</taxon>
        <taxon>Pseudobacteroides</taxon>
    </lineage>
</organism>
<dbReference type="PANTHER" id="PTHR35596">
    <property type="entry name" value="DUF2263 DOMAIN-CONTAINING PROTEIN"/>
    <property type="match status" value="1"/>
</dbReference>
<accession>A0A0L6JI66</accession>
<evidence type="ECO:0000259" key="1">
    <source>
        <dbReference type="Pfam" id="PF10021"/>
    </source>
</evidence>
<reference evidence="3" key="1">
    <citation type="submission" date="2015-07" db="EMBL/GenBank/DDBJ databases">
        <title>Near-Complete Genome Sequence of the Cellulolytic Bacterium Bacteroides (Pseudobacteroides) cellulosolvens ATCC 35603.</title>
        <authorList>
            <person name="Dassa B."/>
            <person name="Utturkar S.M."/>
            <person name="Klingeman D.M."/>
            <person name="Hurt R.A."/>
            <person name="Keller M."/>
            <person name="Xu J."/>
            <person name="Reddy Y.H.K."/>
            <person name="Borovok I."/>
            <person name="Grinberg I.R."/>
            <person name="Lamed R."/>
            <person name="Zhivin O."/>
            <person name="Bayer E.A."/>
            <person name="Brown S.D."/>
        </authorList>
    </citation>
    <scope>NUCLEOTIDE SEQUENCE [LARGE SCALE GENOMIC DNA]</scope>
    <source>
        <strain evidence="3">DSM 2933</strain>
    </source>
</reference>
<dbReference type="PIRSF" id="PIRSF014899">
    <property type="entry name" value="UCP014899"/>
    <property type="match status" value="1"/>
</dbReference>
<gene>
    <name evidence="2" type="ORF">Bccel_0424</name>
</gene>
<dbReference type="EMBL" id="LGTC01000001">
    <property type="protein sequence ID" value="KNY25167.1"/>
    <property type="molecule type" value="Genomic_DNA"/>
</dbReference>
<protein>
    <recommendedName>
        <fullName evidence="1">Microbial-type PARG catalytic domain-containing protein</fullName>
    </recommendedName>
</protein>
<dbReference type="OrthoDB" id="9806181at2"/>
<dbReference type="InterPro" id="IPR012664">
    <property type="entry name" value="CHP02452"/>
</dbReference>
<dbReference type="PANTHER" id="PTHR35596:SF1">
    <property type="entry name" value="MICROBIAL-TYPE PARG CATALYTIC DOMAIN-CONTAINING PROTEIN"/>
    <property type="match status" value="1"/>
</dbReference>
<dbReference type="STRING" id="398512.Bccel_0424"/>
<dbReference type="RefSeq" id="WP_036946383.1">
    <property type="nucleotide sequence ID" value="NZ_KN050763.1"/>
</dbReference>
<dbReference type="NCBIfam" id="TIGR02452">
    <property type="entry name" value="TIGR02452 family protein"/>
    <property type="match status" value="1"/>
</dbReference>
<name>A0A0L6JI66_9FIRM</name>
<dbReference type="Proteomes" id="UP000036923">
    <property type="component" value="Unassembled WGS sequence"/>
</dbReference>
<evidence type="ECO:0000313" key="3">
    <source>
        <dbReference type="Proteomes" id="UP000036923"/>
    </source>
</evidence>
<dbReference type="Gene3D" id="3.40.220.10">
    <property type="entry name" value="Leucine Aminopeptidase, subunit E, domain 1"/>
    <property type="match status" value="1"/>
</dbReference>
<sequence>MAGINNREKRVEIAKETLEILDNGFYINSDGDKISFKDDLDYAVSNSTLYKPDIPESIEKSVKDLLNLNKGRKCSIEVTGETTITASLRLINQQGINETVCLNFASAKNPGGGFLTGSQAQEESLARSSGLYPCISHMSEMYEYNRSRRTCLYSDYMIHSPKVPFIRYDSGKLMDKPVLISVITAPAVNAGVVMQRDKEDQDKIGEVMIERIRKILAVAAINNSRAIVLGAFGCGVFKNKPEDVAEYFERVLIKEGYKVLFDKIVFAVYEKAEDKRNFNAFNKMLGGS</sequence>
<dbReference type="InterPro" id="IPR019261">
    <property type="entry name" value="PARG_cat_microbial"/>
</dbReference>
<dbReference type="Pfam" id="PF10021">
    <property type="entry name" value="PARG_cat_microb"/>
    <property type="match status" value="1"/>
</dbReference>
<keyword evidence="3" id="KW-1185">Reference proteome</keyword>